<reference evidence="10 11" key="1">
    <citation type="submission" date="2024-03" db="EMBL/GenBank/DDBJ databases">
        <title>Community enrichment and isolation of bacterial strains for fucoidan degradation.</title>
        <authorList>
            <person name="Sichert A."/>
        </authorList>
    </citation>
    <scope>NUCLEOTIDE SEQUENCE [LARGE SCALE GENOMIC DNA]</scope>
    <source>
        <strain evidence="10 11">AS62</strain>
    </source>
</reference>
<dbReference type="InterPro" id="IPR000760">
    <property type="entry name" value="Inositol_monophosphatase-like"/>
</dbReference>
<sequence length="257" mass="27873">MRLENLIATVRDAGRKAMEIYDLNIDVAYKADQSPVTEADLAVDAILTKGIADQFPTCPMVTEEQADTHNLDIGSGRFFLVDPIDGTKEFIKKTGEFTINIGLIENGLPIAGIVYAPALGRLFIADTDGSCYELDENDQRKDLRVRDCTDDSALIAVASRSHNTPETQDFLDKNKISDCVSAGSSLKFCVLAAGEADIYPRFGPTMEWDTAAGHAVLSGAGGQVVNIDGSPFKYGKPDFRNPNFIACSPHAFKRCLS</sequence>
<evidence type="ECO:0000313" key="11">
    <source>
        <dbReference type="Proteomes" id="UP001477870"/>
    </source>
</evidence>
<keyword evidence="8 9" id="KW-0472">Membrane</keyword>
<name>A0ABU9T8X6_9HYPH</name>
<comment type="subcellular location">
    <subcellularLocation>
        <location evidence="9">Cell inner membrane</location>
        <topology evidence="9">Peripheral membrane protein</topology>
        <orientation evidence="9">Cytoplasmic side</orientation>
    </subcellularLocation>
</comment>
<evidence type="ECO:0000256" key="5">
    <source>
        <dbReference type="ARBA" id="ARBA00022723"/>
    </source>
</evidence>
<evidence type="ECO:0000256" key="6">
    <source>
        <dbReference type="ARBA" id="ARBA00022801"/>
    </source>
</evidence>
<keyword evidence="6 9" id="KW-0378">Hydrolase</keyword>
<evidence type="ECO:0000256" key="8">
    <source>
        <dbReference type="ARBA" id="ARBA00023136"/>
    </source>
</evidence>
<keyword evidence="7 9" id="KW-0460">Magnesium</keyword>
<comment type="similarity">
    <text evidence="2 9">Belongs to the inositol monophosphatase superfamily. CysQ family.</text>
</comment>
<keyword evidence="5 9" id="KW-0479">Metal-binding</keyword>
<protein>
    <recommendedName>
        <fullName evidence="9">3'(2'),5'-bisphosphate nucleotidase CysQ</fullName>
        <ecNumber evidence="9">3.1.3.7</ecNumber>
    </recommendedName>
    <alternativeName>
        <fullName evidence="9">3'(2'),5-bisphosphonucleoside 3'(2')-phosphohydrolase</fullName>
    </alternativeName>
    <alternativeName>
        <fullName evidence="9">3'-phosphoadenosine 5'-phosphate phosphatase</fullName>
        <shortName evidence="9">PAP phosphatase</shortName>
    </alternativeName>
</protein>
<organism evidence="10 11">
    <name type="scientific">Ahrensia kielensis</name>
    <dbReference type="NCBI Taxonomy" id="76980"/>
    <lineage>
        <taxon>Bacteria</taxon>
        <taxon>Pseudomonadati</taxon>
        <taxon>Pseudomonadota</taxon>
        <taxon>Alphaproteobacteria</taxon>
        <taxon>Hyphomicrobiales</taxon>
        <taxon>Ahrensiaceae</taxon>
        <taxon>Ahrensia</taxon>
    </lineage>
</organism>
<feature type="binding site" evidence="9">
    <location>
        <position position="82"/>
    </location>
    <ligand>
        <name>Mg(2+)</name>
        <dbReference type="ChEBI" id="CHEBI:18420"/>
        <label>2</label>
    </ligand>
</feature>
<dbReference type="SUPFAM" id="SSF56655">
    <property type="entry name" value="Carbohydrate phosphatase"/>
    <property type="match status" value="1"/>
</dbReference>
<feature type="binding site" evidence="9">
    <location>
        <position position="209"/>
    </location>
    <ligand>
        <name>Mg(2+)</name>
        <dbReference type="ChEBI" id="CHEBI:18420"/>
        <label>2</label>
    </ligand>
</feature>
<comment type="caution">
    <text evidence="10">The sequence shown here is derived from an EMBL/GenBank/DDBJ whole genome shotgun (WGS) entry which is preliminary data.</text>
</comment>
<dbReference type="EC" id="3.1.3.7" evidence="9"/>
<feature type="binding site" evidence="9">
    <location>
        <position position="84"/>
    </location>
    <ligand>
        <name>Mg(2+)</name>
        <dbReference type="ChEBI" id="CHEBI:18420"/>
        <label>1</label>
    </ligand>
</feature>
<evidence type="ECO:0000256" key="7">
    <source>
        <dbReference type="ARBA" id="ARBA00022842"/>
    </source>
</evidence>
<dbReference type="HAMAP" id="MF_02095">
    <property type="entry name" value="CysQ"/>
    <property type="match status" value="1"/>
</dbReference>
<dbReference type="Gene3D" id="3.30.540.10">
    <property type="entry name" value="Fructose-1,6-Bisphosphatase, subunit A, domain 1"/>
    <property type="match status" value="1"/>
</dbReference>
<evidence type="ECO:0000256" key="2">
    <source>
        <dbReference type="ARBA" id="ARBA00005289"/>
    </source>
</evidence>
<dbReference type="EMBL" id="JBBMQO010000006">
    <property type="protein sequence ID" value="MEM5502310.1"/>
    <property type="molecule type" value="Genomic_DNA"/>
</dbReference>
<dbReference type="PANTHER" id="PTHR43028:SF5">
    <property type="entry name" value="3'(2'),5'-BISPHOSPHATE NUCLEOTIDASE 1"/>
    <property type="match status" value="1"/>
</dbReference>
<comment type="catalytic activity">
    <reaction evidence="1 9">
        <text>adenosine 3',5'-bisphosphate + H2O = AMP + phosphate</text>
        <dbReference type="Rhea" id="RHEA:10040"/>
        <dbReference type="ChEBI" id="CHEBI:15377"/>
        <dbReference type="ChEBI" id="CHEBI:43474"/>
        <dbReference type="ChEBI" id="CHEBI:58343"/>
        <dbReference type="ChEBI" id="CHEBI:456215"/>
        <dbReference type="EC" id="3.1.3.7"/>
    </reaction>
</comment>
<dbReference type="InterPro" id="IPR020583">
    <property type="entry name" value="Inositol_monoP_metal-BS"/>
</dbReference>
<evidence type="ECO:0000313" key="10">
    <source>
        <dbReference type="EMBL" id="MEM5502310.1"/>
    </source>
</evidence>
<feature type="binding site" evidence="9">
    <location>
        <position position="209"/>
    </location>
    <ligand>
        <name>substrate</name>
    </ligand>
</feature>
<feature type="binding site" evidence="9">
    <location>
        <position position="85"/>
    </location>
    <ligand>
        <name>Mg(2+)</name>
        <dbReference type="ChEBI" id="CHEBI:18420"/>
        <label>2</label>
    </ligand>
</feature>
<evidence type="ECO:0000256" key="4">
    <source>
        <dbReference type="ARBA" id="ARBA00022519"/>
    </source>
</evidence>
<comment type="function">
    <text evidence="9">Converts adenosine-3',5'-bisphosphate (PAP) to AMP.</text>
</comment>
<feature type="binding site" evidence="9">
    <location>
        <position position="63"/>
    </location>
    <ligand>
        <name>substrate</name>
    </ligand>
</feature>
<dbReference type="RefSeq" id="WP_342848639.1">
    <property type="nucleotide sequence ID" value="NZ_JBBMQO010000006.1"/>
</dbReference>
<evidence type="ECO:0000256" key="3">
    <source>
        <dbReference type="ARBA" id="ARBA00022475"/>
    </source>
</evidence>
<dbReference type="InterPro" id="IPR006240">
    <property type="entry name" value="CysQ"/>
</dbReference>
<dbReference type="NCBIfam" id="TIGR01331">
    <property type="entry name" value="bisphos_cysQ"/>
    <property type="match status" value="1"/>
</dbReference>
<evidence type="ECO:0000256" key="1">
    <source>
        <dbReference type="ARBA" id="ARBA00001625"/>
    </source>
</evidence>
<keyword evidence="3 9" id="KW-1003">Cell membrane</keyword>
<dbReference type="PROSITE" id="PS00629">
    <property type="entry name" value="IMP_1"/>
    <property type="match status" value="1"/>
</dbReference>
<comment type="cofactor">
    <cofactor evidence="9">
        <name>Mg(2+)</name>
        <dbReference type="ChEBI" id="CHEBI:18420"/>
    </cofactor>
</comment>
<dbReference type="Proteomes" id="UP001477870">
    <property type="component" value="Unassembled WGS sequence"/>
</dbReference>
<dbReference type="Pfam" id="PF00459">
    <property type="entry name" value="Inositol_P"/>
    <property type="match status" value="1"/>
</dbReference>
<dbReference type="Gene3D" id="3.40.190.80">
    <property type="match status" value="1"/>
</dbReference>
<dbReference type="GO" id="GO:0008441">
    <property type="term" value="F:3'(2'),5'-bisphosphate nucleotidase activity"/>
    <property type="evidence" value="ECO:0007669"/>
    <property type="project" value="UniProtKB-EC"/>
</dbReference>
<keyword evidence="11" id="KW-1185">Reference proteome</keyword>
<feature type="binding site" evidence="9">
    <location>
        <begin position="84"/>
        <end position="87"/>
    </location>
    <ligand>
        <name>substrate</name>
    </ligand>
</feature>
<dbReference type="PANTHER" id="PTHR43028">
    <property type="entry name" value="3'(2'),5'-BISPHOSPHATE NUCLEOTIDASE 1"/>
    <property type="match status" value="1"/>
</dbReference>
<dbReference type="CDD" id="cd01638">
    <property type="entry name" value="CysQ"/>
    <property type="match status" value="1"/>
</dbReference>
<dbReference type="InterPro" id="IPR020550">
    <property type="entry name" value="Inositol_monophosphatase_CS"/>
</dbReference>
<gene>
    <name evidence="9 10" type="primary">cysQ</name>
    <name evidence="10" type="ORF">WNY59_12015</name>
</gene>
<accession>A0ABU9T8X6</accession>
<proteinExistence type="inferred from homology"/>
<dbReference type="PROSITE" id="PS00630">
    <property type="entry name" value="IMP_2"/>
    <property type="match status" value="1"/>
</dbReference>
<evidence type="ECO:0000256" key="9">
    <source>
        <dbReference type="HAMAP-Rule" id="MF_02095"/>
    </source>
</evidence>
<feature type="binding site" evidence="9">
    <location>
        <position position="82"/>
    </location>
    <ligand>
        <name>Mg(2+)</name>
        <dbReference type="ChEBI" id="CHEBI:18420"/>
        <label>1</label>
    </ligand>
</feature>
<keyword evidence="4 9" id="KW-0997">Cell inner membrane</keyword>
<feature type="binding site" evidence="9">
    <location>
        <position position="63"/>
    </location>
    <ligand>
        <name>Mg(2+)</name>
        <dbReference type="ChEBI" id="CHEBI:18420"/>
        <label>1</label>
    </ligand>
</feature>
<dbReference type="InterPro" id="IPR050725">
    <property type="entry name" value="CysQ/Inositol_MonoPase"/>
</dbReference>